<evidence type="ECO:0000256" key="9">
    <source>
        <dbReference type="ARBA" id="ARBA00023055"/>
    </source>
</evidence>
<keyword evidence="8 12" id="KW-1133">Transmembrane helix</keyword>
<dbReference type="HOGENOM" id="CLU_369019_0_0_1"/>
<dbReference type="InterPro" id="IPR045050">
    <property type="entry name" value="Synaptotagmin_plant"/>
</dbReference>
<keyword evidence="3" id="KW-0813">Transport</keyword>
<feature type="transmembrane region" description="Helical" evidence="12">
    <location>
        <begin position="447"/>
        <end position="479"/>
    </location>
</feature>
<dbReference type="CDD" id="cd21677">
    <property type="entry name" value="SMP_SYT"/>
    <property type="match status" value="1"/>
</dbReference>
<evidence type="ECO:0000256" key="11">
    <source>
        <dbReference type="ARBA" id="ARBA00023136"/>
    </source>
</evidence>
<dbReference type="GO" id="GO:0005783">
    <property type="term" value="C:endoplasmic reticulum"/>
    <property type="evidence" value="ECO:0007669"/>
    <property type="project" value="TreeGrafter"/>
</dbReference>
<organism evidence="14">
    <name type="scientific">Albugo laibachii Nc14</name>
    <dbReference type="NCBI Taxonomy" id="890382"/>
    <lineage>
        <taxon>Eukaryota</taxon>
        <taxon>Sar</taxon>
        <taxon>Stramenopiles</taxon>
        <taxon>Oomycota</taxon>
        <taxon>Peronosporomycetes</taxon>
        <taxon>Albuginales</taxon>
        <taxon>Albuginaceae</taxon>
        <taxon>Albugo</taxon>
    </lineage>
</organism>
<sequence length="735" mass="83661">MQELASSGPQQNVQTKCTSSQDYDRIEGFMTIHMKKSNHKRKNNLFRGSKSCFYVVNDIRHPFLEFFANDSCQQAVFILSLVNATLSFESDDANVVMVWKLLHVLPFLTHPFHQEKCFCVDVQRWKKRDTVYFQPQSFLFFAEDQSKMLLWVKCIHLAIKQATQIENASQIEPHTFRASGPQSSMSEIIASSAEYLLQEECEREEGNMERPLLEKLCYGLAAELPVHSIEQETNVYNVFGSKSPDLKNAKVHERVKAHWPRLNRILSPPLKAGERVESAISKTVDEVVPVSQAAKENSLQCASRKIIQGLNISRASATLNLKPNGSKTNSSIKSLPLNADATSCNVNPAELYPPSKLQKLVSDMEDSNTSEVSSGGRTDCIWQGGKHFLRGLFPMQRALMLLSICVAGNYHRSIFYPLAVAGMITFSLSKNDDNSEEENMQEIKENYLWSVVLCYIVYVASLVQLSLGLCTVFAIMHIWSYIALQQRKRVIRDHRYPVNSVWDIGMITSSIPNWASHPDIDRVDWLNNVFNTYVFNVTCTMKYTNSSTSRGWPYMKVAIQNTLLESLDKLLEHQKPAFVNSISITKISLGEKTPQICGVKYVRADTITDEVTLDIEVCFATVQTFVVQLKIITTVGATAIISLRDLFLVGTLRITLHPLWHEWPCFSSISLSFTSQPAFDFSIKAAKINWAHVPFASEWLHTFLHHLLIDYIVWPKVVHIPLWDQVQYNRNERRT</sequence>
<feature type="domain" description="SMP-LTD" evidence="13">
    <location>
        <begin position="519"/>
        <end position="723"/>
    </location>
</feature>
<evidence type="ECO:0000313" key="14">
    <source>
        <dbReference type="EMBL" id="CCA22144.1"/>
    </source>
</evidence>
<evidence type="ECO:0000259" key="13">
    <source>
        <dbReference type="PROSITE" id="PS51847"/>
    </source>
</evidence>
<dbReference type="GO" id="GO:0006869">
    <property type="term" value="P:lipid transport"/>
    <property type="evidence" value="ECO:0007669"/>
    <property type="project" value="UniProtKB-KW"/>
</dbReference>
<dbReference type="PANTHER" id="PTHR10774:SF190">
    <property type="entry name" value="C2 CALCIUM_LIPID-BINDING ENDONUCLEASE_EXONUCLEASE_PHOSPHATASE-RELATED"/>
    <property type="match status" value="1"/>
</dbReference>
<dbReference type="PANTHER" id="PTHR10774">
    <property type="entry name" value="EXTENDED SYNAPTOTAGMIN-RELATED"/>
    <property type="match status" value="1"/>
</dbReference>
<keyword evidence="5" id="KW-0479">Metal-binding</keyword>
<comment type="subcellular location">
    <subcellularLocation>
        <location evidence="1">Membrane</location>
        <topology evidence="1">Single-pass membrane protein</topology>
    </subcellularLocation>
</comment>
<evidence type="ECO:0000256" key="12">
    <source>
        <dbReference type="SAM" id="Phobius"/>
    </source>
</evidence>
<evidence type="ECO:0000256" key="6">
    <source>
        <dbReference type="ARBA" id="ARBA00022737"/>
    </source>
</evidence>
<keyword evidence="10" id="KW-0446">Lipid-binding</keyword>
<evidence type="ECO:0000256" key="10">
    <source>
        <dbReference type="ARBA" id="ARBA00023121"/>
    </source>
</evidence>
<evidence type="ECO:0000256" key="4">
    <source>
        <dbReference type="ARBA" id="ARBA00022692"/>
    </source>
</evidence>
<dbReference type="InterPro" id="IPR011993">
    <property type="entry name" value="PH-like_dom_sf"/>
</dbReference>
<reference evidence="14" key="1">
    <citation type="journal article" date="2011" name="PLoS Biol.">
        <title>Gene gain and loss during evolution of obligate parasitism in the white rust pathogen of Arabidopsis thaliana.</title>
        <authorList>
            <person name="Kemen E."/>
            <person name="Gardiner A."/>
            <person name="Schultz-Larsen T."/>
            <person name="Kemen A.C."/>
            <person name="Balmuth A.L."/>
            <person name="Robert-Seilaniantz A."/>
            <person name="Bailey K."/>
            <person name="Holub E."/>
            <person name="Studholme D.J."/>
            <person name="Maclean D."/>
            <person name="Jones J.D."/>
        </authorList>
    </citation>
    <scope>NUCLEOTIDE SEQUENCE</scope>
</reference>
<keyword evidence="7" id="KW-0106">Calcium</keyword>
<dbReference type="Pfam" id="PF17047">
    <property type="entry name" value="SMP_LBD"/>
    <property type="match status" value="1"/>
</dbReference>
<dbReference type="PROSITE" id="PS51847">
    <property type="entry name" value="SMP"/>
    <property type="match status" value="1"/>
</dbReference>
<dbReference type="EMBL" id="FR824190">
    <property type="protein sequence ID" value="CCA22144.1"/>
    <property type="molecule type" value="Genomic_DNA"/>
</dbReference>
<evidence type="ECO:0000256" key="5">
    <source>
        <dbReference type="ARBA" id="ARBA00022723"/>
    </source>
</evidence>
<evidence type="ECO:0000256" key="7">
    <source>
        <dbReference type="ARBA" id="ARBA00022837"/>
    </source>
</evidence>
<keyword evidence="4 12" id="KW-0812">Transmembrane</keyword>
<accession>F0WLI1</accession>
<evidence type="ECO:0000256" key="8">
    <source>
        <dbReference type="ARBA" id="ARBA00022989"/>
    </source>
</evidence>
<keyword evidence="11 12" id="KW-0472">Membrane</keyword>
<evidence type="ECO:0000256" key="1">
    <source>
        <dbReference type="ARBA" id="ARBA00004167"/>
    </source>
</evidence>
<dbReference type="InterPro" id="IPR031468">
    <property type="entry name" value="SMP_LBD"/>
</dbReference>
<dbReference type="Gene3D" id="2.30.29.30">
    <property type="entry name" value="Pleckstrin-homology domain (PH domain)/Phosphotyrosine-binding domain (PTB)"/>
    <property type="match status" value="1"/>
</dbReference>
<protein>
    <submittedName>
        <fullName evidence="14">Extended synaptotagmin putative</fullName>
    </submittedName>
</protein>
<reference evidence="14" key="2">
    <citation type="submission" date="2011-02" db="EMBL/GenBank/DDBJ databases">
        <authorList>
            <person name="MacLean D."/>
        </authorList>
    </citation>
    <scope>NUCLEOTIDE SEQUENCE</scope>
</reference>
<name>F0WLI1_9STRA</name>
<dbReference type="GO" id="GO:0046872">
    <property type="term" value="F:metal ion binding"/>
    <property type="evidence" value="ECO:0007669"/>
    <property type="project" value="UniProtKB-KW"/>
</dbReference>
<dbReference type="GO" id="GO:0016020">
    <property type="term" value="C:membrane"/>
    <property type="evidence" value="ECO:0007669"/>
    <property type="project" value="UniProtKB-SubCell"/>
</dbReference>
<proteinExistence type="inferred from homology"/>
<evidence type="ECO:0000256" key="2">
    <source>
        <dbReference type="ARBA" id="ARBA00006996"/>
    </source>
</evidence>
<dbReference type="SUPFAM" id="SSF50729">
    <property type="entry name" value="PH domain-like"/>
    <property type="match status" value="1"/>
</dbReference>
<dbReference type="InterPro" id="IPR039010">
    <property type="entry name" value="Synaptotagmin_SMP"/>
</dbReference>
<dbReference type="AlphaFoldDB" id="F0WLI1"/>
<comment type="similarity">
    <text evidence="2">Belongs to the synaptotagmin family.</text>
</comment>
<keyword evidence="9" id="KW-0445">Lipid transport</keyword>
<evidence type="ECO:0000256" key="3">
    <source>
        <dbReference type="ARBA" id="ARBA00022448"/>
    </source>
</evidence>
<gene>
    <name evidence="14" type="primary">AlNc14C145G7368</name>
    <name evidence="14" type="ORF">ALNC14_082870</name>
</gene>
<keyword evidence="6" id="KW-0677">Repeat</keyword>
<dbReference type="GO" id="GO:0008289">
    <property type="term" value="F:lipid binding"/>
    <property type="evidence" value="ECO:0007669"/>
    <property type="project" value="UniProtKB-KW"/>
</dbReference>